<evidence type="ECO:0000256" key="1">
    <source>
        <dbReference type="SAM" id="Phobius"/>
    </source>
</evidence>
<reference evidence="2" key="1">
    <citation type="submission" date="2024-02" db="EMBL/GenBank/DDBJ databases">
        <title>Draft genome sequence of new strains in genus Ureaplasma.</title>
        <authorList>
            <person name="Nakajima Y."/>
            <person name="Segawa T."/>
        </authorList>
    </citation>
    <scope>NUCLEOTIDE SEQUENCE [LARGE SCALE GENOMIC DNA]</scope>
    <source>
        <strain evidence="2">OM1</strain>
    </source>
</reference>
<feature type="transmembrane region" description="Helical" evidence="1">
    <location>
        <begin position="20"/>
        <end position="42"/>
    </location>
</feature>
<proteinExistence type="predicted"/>
<sequence length="225" mass="26722">MRSDKIDKLIVYSSCFLCGISWIIKFCIVKIVIFCSISQRLLKKRRKISEREREGYFMKEKYYLPNGKKCTYKEAKSSNLINIELNIDYNHPPLSLCKGKLINKREHIYERGNQIDVGVDYINNDQLLNEWNNEISDLFDSVYIFPSQNELVFEDGQSIHIDNDGLKKIQPKLLSLIKLIVNRLNEINRGDYYVCDDSTWYIEELLEDEDDDDEWWKELTPKDLE</sequence>
<comment type="caution">
    <text evidence="2">The sequence shown here is derived from an EMBL/GenBank/DDBJ whole genome shotgun (WGS) entry which is preliminary data.</text>
</comment>
<keyword evidence="1" id="KW-0472">Membrane</keyword>
<accession>A0ABP9U518</accession>
<protein>
    <submittedName>
        <fullName evidence="2">Uncharacterized protein</fullName>
    </submittedName>
</protein>
<evidence type="ECO:0000313" key="3">
    <source>
        <dbReference type="Proteomes" id="UP001449582"/>
    </source>
</evidence>
<dbReference type="Proteomes" id="UP001449582">
    <property type="component" value="Unassembled WGS sequence"/>
</dbReference>
<keyword evidence="3" id="KW-1185">Reference proteome</keyword>
<dbReference type="EMBL" id="BAABQM010000001">
    <property type="protein sequence ID" value="GAA5414456.1"/>
    <property type="molecule type" value="Genomic_DNA"/>
</dbReference>
<organism evidence="2 3">
    <name type="scientific">Ureaplasma ceti</name>
    <dbReference type="NCBI Taxonomy" id="3119530"/>
    <lineage>
        <taxon>Bacteria</taxon>
        <taxon>Bacillati</taxon>
        <taxon>Mycoplasmatota</taxon>
        <taxon>Mycoplasmoidales</taxon>
        <taxon>Mycoplasmoidaceae</taxon>
        <taxon>Ureaplasma</taxon>
    </lineage>
</organism>
<name>A0ABP9U518_9BACT</name>
<gene>
    <name evidence="2" type="ORF">UREOM_1670</name>
</gene>
<keyword evidence="1" id="KW-0812">Transmembrane</keyword>
<evidence type="ECO:0000313" key="2">
    <source>
        <dbReference type="EMBL" id="GAA5414456.1"/>
    </source>
</evidence>
<keyword evidence="1" id="KW-1133">Transmembrane helix</keyword>